<comment type="function">
    <text evidence="4">Involved in the assembly process of the P-ring formation. It may associate with FlgF on the rod constituting a structure essential for the P-ring assembly or may act as a modulator protein for the P-ring assembly.</text>
</comment>
<keyword evidence="6" id="KW-0966">Cell projection</keyword>
<dbReference type="EMBL" id="JASZYV010000001">
    <property type="protein sequence ID" value="MDM0042931.1"/>
    <property type="molecule type" value="Genomic_DNA"/>
</dbReference>
<dbReference type="InterPro" id="IPR013974">
    <property type="entry name" value="SAF"/>
</dbReference>
<dbReference type="InterPro" id="IPR039246">
    <property type="entry name" value="Flagellar_FlgA"/>
</dbReference>
<proteinExistence type="inferred from homology"/>
<protein>
    <recommendedName>
        <fullName evidence="4">Flagella basal body P-ring formation protein FlgA</fullName>
    </recommendedName>
</protein>
<dbReference type="NCBIfam" id="TIGR03170">
    <property type="entry name" value="flgA_cterm"/>
    <property type="match status" value="1"/>
</dbReference>
<dbReference type="InterPro" id="IPR017585">
    <property type="entry name" value="SAF_FlgA"/>
</dbReference>
<sequence>MQRDDFDGDWVRRDWCWMRALRDSLPVWIVSLGVLAWALPGRATALPEAARAAVERLVQAQTAGLPGKASVSYRTGANLPDCASDFEAFMPTGQTPWGRVSIGLRCRDAQPWTRYVAANVVIQGTYYVAARAMSAGEALLPGDYVKRTGDLSALPRSIVTDTADLEGVTVSQRIAAGAPLRKDLMRGVVVIQQGQTVQVVAQGAGFAISTEGKAMTQAEAGEAVRARTRDGRLVTGVADADGRIHLAQ</sequence>
<keyword evidence="4" id="KW-1005">Bacterial flagellum biogenesis</keyword>
<comment type="caution">
    <text evidence="6">The sequence shown here is derived from an EMBL/GenBank/DDBJ whole genome shotgun (WGS) entry which is preliminary data.</text>
</comment>
<evidence type="ECO:0000256" key="3">
    <source>
        <dbReference type="ARBA" id="ARBA00022764"/>
    </source>
</evidence>
<dbReference type="InterPro" id="IPR041231">
    <property type="entry name" value="FlgA_N"/>
</dbReference>
<reference evidence="6" key="1">
    <citation type="submission" date="2023-06" db="EMBL/GenBank/DDBJ databases">
        <authorList>
            <person name="Jiang Y."/>
            <person name="Liu Q."/>
        </authorList>
    </citation>
    <scope>NUCLEOTIDE SEQUENCE</scope>
    <source>
        <strain evidence="6">CGMCC 1.12089</strain>
    </source>
</reference>
<accession>A0ABT7N4S3</accession>
<dbReference type="CDD" id="cd11614">
    <property type="entry name" value="SAF_CpaB_FlgA_like"/>
    <property type="match status" value="1"/>
</dbReference>
<keyword evidence="3 4" id="KW-0574">Periplasm</keyword>
<keyword evidence="6" id="KW-0282">Flagellum</keyword>
<dbReference type="PANTHER" id="PTHR36307:SF1">
    <property type="entry name" value="FLAGELLA BASAL BODY P-RING FORMATION PROTEIN FLGA"/>
    <property type="match status" value="1"/>
</dbReference>
<keyword evidence="2" id="KW-0732">Signal</keyword>
<evidence type="ECO:0000256" key="2">
    <source>
        <dbReference type="ARBA" id="ARBA00022729"/>
    </source>
</evidence>
<dbReference type="Pfam" id="PF13144">
    <property type="entry name" value="ChapFlgA"/>
    <property type="match status" value="1"/>
</dbReference>
<dbReference type="SMART" id="SM00858">
    <property type="entry name" value="SAF"/>
    <property type="match status" value="1"/>
</dbReference>
<feature type="domain" description="SAF" evidence="5">
    <location>
        <begin position="124"/>
        <end position="186"/>
    </location>
</feature>
<evidence type="ECO:0000256" key="4">
    <source>
        <dbReference type="RuleBase" id="RU362063"/>
    </source>
</evidence>
<dbReference type="RefSeq" id="WP_286658062.1">
    <property type="nucleotide sequence ID" value="NZ_JASZYV010000001.1"/>
</dbReference>
<evidence type="ECO:0000256" key="1">
    <source>
        <dbReference type="ARBA" id="ARBA00004418"/>
    </source>
</evidence>
<comment type="subcellular location">
    <subcellularLocation>
        <location evidence="1 4">Periplasm</location>
    </subcellularLocation>
</comment>
<name>A0ABT7N4S3_9BURK</name>
<evidence type="ECO:0000313" key="7">
    <source>
        <dbReference type="Proteomes" id="UP001174908"/>
    </source>
</evidence>
<dbReference type="Pfam" id="PF17656">
    <property type="entry name" value="ChapFlgA_N"/>
    <property type="match status" value="1"/>
</dbReference>
<organism evidence="6 7">
    <name type="scientific">Variovorax dokdonensis</name>
    <dbReference type="NCBI Taxonomy" id="344883"/>
    <lineage>
        <taxon>Bacteria</taxon>
        <taxon>Pseudomonadati</taxon>
        <taxon>Pseudomonadota</taxon>
        <taxon>Betaproteobacteria</taxon>
        <taxon>Burkholderiales</taxon>
        <taxon>Comamonadaceae</taxon>
        <taxon>Variovorax</taxon>
    </lineage>
</organism>
<keyword evidence="7" id="KW-1185">Reference proteome</keyword>
<evidence type="ECO:0000259" key="5">
    <source>
        <dbReference type="SMART" id="SM00858"/>
    </source>
</evidence>
<keyword evidence="6" id="KW-0969">Cilium</keyword>
<comment type="similarity">
    <text evidence="4">Belongs to the FlgA family.</text>
</comment>
<evidence type="ECO:0000313" key="6">
    <source>
        <dbReference type="EMBL" id="MDM0042931.1"/>
    </source>
</evidence>
<dbReference type="Gene3D" id="2.30.30.760">
    <property type="match status" value="1"/>
</dbReference>
<dbReference type="Proteomes" id="UP001174908">
    <property type="component" value="Unassembled WGS sequence"/>
</dbReference>
<dbReference type="PANTHER" id="PTHR36307">
    <property type="entry name" value="FLAGELLA BASAL BODY P-RING FORMATION PROTEIN FLGA"/>
    <property type="match status" value="1"/>
</dbReference>
<gene>
    <name evidence="6" type="primary">flgA</name>
    <name evidence="6" type="ORF">QTH91_00415</name>
</gene>